<feature type="compositionally biased region" description="Low complexity" evidence="1">
    <location>
        <begin position="34"/>
        <end position="52"/>
    </location>
</feature>
<accession>A0A9W8YP89</accession>
<feature type="compositionally biased region" description="Basic and acidic residues" evidence="1">
    <location>
        <begin position="12"/>
        <end position="23"/>
    </location>
</feature>
<feature type="region of interest" description="Disordered" evidence="1">
    <location>
        <begin position="193"/>
        <end position="257"/>
    </location>
</feature>
<organism evidence="2 3">
    <name type="scientific">Gnomoniopsis smithogilvyi</name>
    <dbReference type="NCBI Taxonomy" id="1191159"/>
    <lineage>
        <taxon>Eukaryota</taxon>
        <taxon>Fungi</taxon>
        <taxon>Dikarya</taxon>
        <taxon>Ascomycota</taxon>
        <taxon>Pezizomycotina</taxon>
        <taxon>Sordariomycetes</taxon>
        <taxon>Sordariomycetidae</taxon>
        <taxon>Diaporthales</taxon>
        <taxon>Gnomoniaceae</taxon>
        <taxon>Gnomoniopsis</taxon>
    </lineage>
</organism>
<proteinExistence type="predicted"/>
<feature type="region of interest" description="Disordered" evidence="1">
    <location>
        <begin position="1"/>
        <end position="66"/>
    </location>
</feature>
<feature type="compositionally biased region" description="Low complexity" evidence="1">
    <location>
        <begin position="220"/>
        <end position="234"/>
    </location>
</feature>
<protein>
    <submittedName>
        <fullName evidence="2">Uncharacterized protein</fullName>
    </submittedName>
</protein>
<name>A0A9W8YP89_9PEZI</name>
<evidence type="ECO:0000256" key="1">
    <source>
        <dbReference type="SAM" id="MobiDB-lite"/>
    </source>
</evidence>
<feature type="region of interest" description="Disordered" evidence="1">
    <location>
        <begin position="272"/>
        <end position="307"/>
    </location>
</feature>
<dbReference type="EMBL" id="JAPEVB010000004">
    <property type="protein sequence ID" value="KAJ4388659.1"/>
    <property type="molecule type" value="Genomic_DNA"/>
</dbReference>
<dbReference type="AlphaFoldDB" id="A0A9W8YP89"/>
<dbReference type="OrthoDB" id="4838114at2759"/>
<keyword evidence="3" id="KW-1185">Reference proteome</keyword>
<feature type="region of interest" description="Disordered" evidence="1">
    <location>
        <begin position="332"/>
        <end position="390"/>
    </location>
</feature>
<feature type="region of interest" description="Disordered" evidence="1">
    <location>
        <begin position="124"/>
        <end position="163"/>
    </location>
</feature>
<evidence type="ECO:0000313" key="3">
    <source>
        <dbReference type="Proteomes" id="UP001140453"/>
    </source>
</evidence>
<evidence type="ECO:0000313" key="2">
    <source>
        <dbReference type="EMBL" id="KAJ4388659.1"/>
    </source>
</evidence>
<feature type="compositionally biased region" description="Polar residues" evidence="1">
    <location>
        <begin position="57"/>
        <end position="66"/>
    </location>
</feature>
<comment type="caution">
    <text evidence="2">The sequence shown here is derived from an EMBL/GenBank/DDBJ whole genome shotgun (WGS) entry which is preliminary data.</text>
</comment>
<feature type="compositionally biased region" description="Low complexity" evidence="1">
    <location>
        <begin position="334"/>
        <end position="350"/>
    </location>
</feature>
<reference evidence="2" key="1">
    <citation type="submission" date="2022-10" db="EMBL/GenBank/DDBJ databases">
        <title>Tapping the CABI collections for fungal endophytes: first genome assemblies for Collariella, Neodidymelliopsis, Ascochyta clinopodiicola, Didymella pomorum, Didymosphaeria variabile, Neocosmospora piperis and Neocucurbitaria cava.</title>
        <authorList>
            <person name="Hill R."/>
        </authorList>
    </citation>
    <scope>NUCLEOTIDE SEQUENCE</scope>
    <source>
        <strain evidence="2">IMI 355082</strain>
    </source>
</reference>
<gene>
    <name evidence="2" type="ORF">N0V93_006118</name>
</gene>
<sequence>MSLAVEQTLPSREVEKVDRRESGSHAAEPYMMDAPRSSTAATSRSEAFASAAPATRPTRSSYDMQRQYQDAMADHEITTPLADSHVVEEQAPVLPQKSALRASRLLVGLKISPSAEPLELAQTHHEEYLSSEEDASSTSGDFSDFEYDSSSDDLPSPTEECSKHEVTARVVSVIFSGKPSVIEVPQVRRSISPASIERPASMGGLSTRTSYIDSAKSRRVSISTTASSRSSRSPHPTRPLPPRSSSMQPPTDAMKAKLGFLRIDPYANGSSYSLGPILTEPIQSQETPSAEEPERPKTPKSPGNMFRGVARAMSLMKRRSVPRLNSAYLAPEMEIPSQPSSPTPTSIPEESSPEEPMKQEVTQSKPEREIEVAAIPPPPSRQPPKPQLQPVTHDEIIRIAKRNEQNRLLHTARTFHGEQMLESPISPMSPLTKDTNTTTKRISSFGFGRRRMSVKLTGKFQL</sequence>
<feature type="compositionally biased region" description="Pro residues" evidence="1">
    <location>
        <begin position="375"/>
        <end position="387"/>
    </location>
</feature>
<dbReference type="Proteomes" id="UP001140453">
    <property type="component" value="Unassembled WGS sequence"/>
</dbReference>